<dbReference type="PANTHER" id="PTHR33515:SF1">
    <property type="entry name" value="RIBOSOME-BINDING FACTOR A, CHLOROPLASTIC-RELATED"/>
    <property type="match status" value="1"/>
</dbReference>
<protein>
    <recommendedName>
        <fullName evidence="2">Ribosome-binding factor A</fullName>
    </recommendedName>
</protein>
<comment type="function">
    <text evidence="2">One of several proteins that assist in the late maturation steps of the functional core of the 30S ribosomal subunit. Associates with free 30S ribosomal subunits (but not with 30S subunits that are part of 70S ribosomes or polysomes). Required for efficient processing of 16S rRNA. May interact with the 5'-terminal helix region of 16S rRNA.</text>
</comment>
<keyword evidence="5" id="KW-1185">Reference proteome</keyword>
<comment type="similarity">
    <text evidence="2">Belongs to the RbfA family.</text>
</comment>
<dbReference type="SUPFAM" id="SSF89919">
    <property type="entry name" value="Ribosome-binding factor A, RbfA"/>
    <property type="match status" value="1"/>
</dbReference>
<comment type="subcellular location">
    <subcellularLocation>
        <location evidence="2">Cytoplasm</location>
    </subcellularLocation>
</comment>
<evidence type="ECO:0000313" key="4">
    <source>
        <dbReference type="EMBL" id="OWJ76377.1"/>
    </source>
</evidence>
<evidence type="ECO:0000256" key="2">
    <source>
        <dbReference type="HAMAP-Rule" id="MF_00003"/>
    </source>
</evidence>
<dbReference type="PROSITE" id="PS01319">
    <property type="entry name" value="RBFA"/>
    <property type="match status" value="1"/>
</dbReference>
<dbReference type="PANTHER" id="PTHR33515">
    <property type="entry name" value="RIBOSOME-BINDING FACTOR A, CHLOROPLASTIC-RELATED"/>
    <property type="match status" value="1"/>
</dbReference>
<dbReference type="InterPro" id="IPR020053">
    <property type="entry name" value="Ribosome-bd_factorA_CS"/>
</dbReference>
<reference evidence="4 5" key="1">
    <citation type="submission" date="2016-12" db="EMBL/GenBank/DDBJ databases">
        <title>Comparison of Traditional DNA-DNA Hybridization with In Silico Genomic Analysis.</title>
        <authorList>
            <person name="Nicholson A.C."/>
            <person name="Humrighouse B.W."/>
            <person name="Graziano J."/>
            <person name="Lasker B."/>
            <person name="Whitney A.M."/>
            <person name="Mcquiston J.R."/>
        </authorList>
    </citation>
    <scope>NUCLEOTIDE SEQUENCE [LARGE SCALE GENOMIC DNA]</scope>
    <source>
        <strain evidence="4 5">H2240</strain>
    </source>
</reference>
<sequence length="151" mass="17152">MAQKRTPRDSHRGSGPSQRQLRVGELIRRTLSEVLARGDIHDPDLSRMSITVAEVSTSPDLHVATAYVMPLGGAGQEEALAALRRNRHELRRLVASGLSLKFAPELRFALDETFDRMDETRRLFARDDVRRDLETDEDEDRDDDRGDDRQG</sequence>
<name>A0A212A9G7_9RHOB</name>
<feature type="region of interest" description="Disordered" evidence="3">
    <location>
        <begin position="127"/>
        <end position="151"/>
    </location>
</feature>
<dbReference type="HAMAP" id="MF_00003">
    <property type="entry name" value="RbfA"/>
    <property type="match status" value="1"/>
</dbReference>
<dbReference type="NCBIfam" id="NF001802">
    <property type="entry name" value="PRK00521.2-5"/>
    <property type="match status" value="1"/>
</dbReference>
<dbReference type="AlphaFoldDB" id="A0A212A9G7"/>
<gene>
    <name evidence="2" type="primary">rbfA</name>
    <name evidence="4" type="ORF">CDV49_15100</name>
</gene>
<proteinExistence type="inferred from homology"/>
<organism evidence="4 5">
    <name type="scientific">Haematobacter genomosp. 1</name>
    <dbReference type="NCBI Taxonomy" id="366618"/>
    <lineage>
        <taxon>Bacteria</taxon>
        <taxon>Pseudomonadati</taxon>
        <taxon>Pseudomonadota</taxon>
        <taxon>Alphaproteobacteria</taxon>
        <taxon>Rhodobacterales</taxon>
        <taxon>Paracoccaceae</taxon>
        <taxon>Haematobacter</taxon>
    </lineage>
</organism>
<comment type="subunit">
    <text evidence="2">Monomer. Binds 30S ribosomal subunits, but not 50S ribosomal subunits or 70S ribosomes.</text>
</comment>
<dbReference type="Gene3D" id="3.30.300.20">
    <property type="match status" value="1"/>
</dbReference>
<dbReference type="Pfam" id="PF02033">
    <property type="entry name" value="RBFA"/>
    <property type="match status" value="1"/>
</dbReference>
<keyword evidence="2" id="KW-0963">Cytoplasm</keyword>
<dbReference type="RefSeq" id="WP_088216233.1">
    <property type="nucleotide sequence ID" value="NZ_NIPW01000028.1"/>
</dbReference>
<dbReference type="Proteomes" id="UP000196878">
    <property type="component" value="Unassembled WGS sequence"/>
</dbReference>
<dbReference type="GO" id="GO:0005829">
    <property type="term" value="C:cytosol"/>
    <property type="evidence" value="ECO:0007669"/>
    <property type="project" value="TreeGrafter"/>
</dbReference>
<dbReference type="GO" id="GO:0030490">
    <property type="term" value="P:maturation of SSU-rRNA"/>
    <property type="evidence" value="ECO:0007669"/>
    <property type="project" value="UniProtKB-UniRule"/>
</dbReference>
<dbReference type="InterPro" id="IPR000238">
    <property type="entry name" value="RbfA"/>
</dbReference>
<accession>A0A212A9G7</accession>
<evidence type="ECO:0000256" key="3">
    <source>
        <dbReference type="SAM" id="MobiDB-lite"/>
    </source>
</evidence>
<dbReference type="InterPro" id="IPR015946">
    <property type="entry name" value="KH_dom-like_a/b"/>
</dbReference>
<dbReference type="EMBL" id="NIPW01000028">
    <property type="protein sequence ID" value="OWJ76377.1"/>
    <property type="molecule type" value="Genomic_DNA"/>
</dbReference>
<evidence type="ECO:0000256" key="1">
    <source>
        <dbReference type="ARBA" id="ARBA00022517"/>
    </source>
</evidence>
<comment type="caution">
    <text evidence="4">The sequence shown here is derived from an EMBL/GenBank/DDBJ whole genome shotgun (WGS) entry which is preliminary data.</text>
</comment>
<feature type="compositionally biased region" description="Basic and acidic residues" evidence="3">
    <location>
        <begin position="1"/>
        <end position="12"/>
    </location>
</feature>
<dbReference type="OrthoDB" id="9805051at2"/>
<feature type="region of interest" description="Disordered" evidence="3">
    <location>
        <begin position="1"/>
        <end position="20"/>
    </location>
</feature>
<keyword evidence="1 2" id="KW-0690">Ribosome biogenesis</keyword>
<dbReference type="GO" id="GO:0043024">
    <property type="term" value="F:ribosomal small subunit binding"/>
    <property type="evidence" value="ECO:0007669"/>
    <property type="project" value="TreeGrafter"/>
</dbReference>
<dbReference type="InterPro" id="IPR023799">
    <property type="entry name" value="RbfA_dom_sf"/>
</dbReference>
<evidence type="ECO:0000313" key="5">
    <source>
        <dbReference type="Proteomes" id="UP000196878"/>
    </source>
</evidence>